<dbReference type="InterPro" id="IPR002559">
    <property type="entry name" value="Transposase_11"/>
</dbReference>
<evidence type="ECO:0000259" key="1">
    <source>
        <dbReference type="Pfam" id="PF01609"/>
    </source>
</evidence>
<proteinExistence type="predicted"/>
<protein>
    <recommendedName>
        <fullName evidence="1">Transposase IS4-like domain-containing protein</fullName>
    </recommendedName>
</protein>
<feature type="non-terminal residue" evidence="2">
    <location>
        <position position="87"/>
    </location>
</feature>
<reference evidence="2" key="1">
    <citation type="journal article" date="2014" name="Front. Microbiol.">
        <title>High frequency of phylogenetically diverse reductive dehalogenase-homologous genes in deep subseafloor sedimentary metagenomes.</title>
        <authorList>
            <person name="Kawai M."/>
            <person name="Futagami T."/>
            <person name="Toyoda A."/>
            <person name="Takaki Y."/>
            <person name="Nishi S."/>
            <person name="Hori S."/>
            <person name="Arai W."/>
            <person name="Tsubouchi T."/>
            <person name="Morono Y."/>
            <person name="Uchiyama I."/>
            <person name="Ito T."/>
            <person name="Fujiyama A."/>
            <person name="Inagaki F."/>
            <person name="Takami H."/>
        </authorList>
    </citation>
    <scope>NUCLEOTIDE SEQUENCE</scope>
    <source>
        <strain evidence="2">Expedition CK06-06</strain>
    </source>
</reference>
<evidence type="ECO:0000313" key="2">
    <source>
        <dbReference type="EMBL" id="GAH41954.1"/>
    </source>
</evidence>
<sequence length="87" mass="9985">MDSTGLKIYGYGEWHSKKYGKRRHKRWKKLHIGVDENGRILASMFTNGHEQDSSQVPDLLAQLENRFVGDGIYDQEAVYEAVGHHSP</sequence>
<name>X1GK38_9ZZZZ</name>
<dbReference type="EMBL" id="BARU01005829">
    <property type="protein sequence ID" value="GAH41954.1"/>
    <property type="molecule type" value="Genomic_DNA"/>
</dbReference>
<dbReference type="GO" id="GO:0004803">
    <property type="term" value="F:transposase activity"/>
    <property type="evidence" value="ECO:0007669"/>
    <property type="project" value="InterPro"/>
</dbReference>
<gene>
    <name evidence="2" type="ORF">S03H2_11418</name>
</gene>
<dbReference type="Pfam" id="PF01609">
    <property type="entry name" value="DDE_Tnp_1"/>
    <property type="match status" value="1"/>
</dbReference>
<comment type="caution">
    <text evidence="2">The sequence shown here is derived from an EMBL/GenBank/DDBJ whole genome shotgun (WGS) entry which is preliminary data.</text>
</comment>
<accession>X1GK38</accession>
<dbReference type="AlphaFoldDB" id="X1GK38"/>
<feature type="domain" description="Transposase IS4-like" evidence="1">
    <location>
        <begin position="1"/>
        <end position="82"/>
    </location>
</feature>
<dbReference type="PANTHER" id="PTHR34631">
    <property type="match status" value="1"/>
</dbReference>
<dbReference type="GO" id="GO:0003677">
    <property type="term" value="F:DNA binding"/>
    <property type="evidence" value="ECO:0007669"/>
    <property type="project" value="InterPro"/>
</dbReference>
<dbReference type="InterPro" id="IPR053172">
    <property type="entry name" value="Tn903_transposase"/>
</dbReference>
<dbReference type="GO" id="GO:0006313">
    <property type="term" value="P:DNA transposition"/>
    <property type="evidence" value="ECO:0007669"/>
    <property type="project" value="InterPro"/>
</dbReference>
<organism evidence="2">
    <name type="scientific">marine sediment metagenome</name>
    <dbReference type="NCBI Taxonomy" id="412755"/>
    <lineage>
        <taxon>unclassified sequences</taxon>
        <taxon>metagenomes</taxon>
        <taxon>ecological metagenomes</taxon>
    </lineage>
</organism>
<dbReference type="PANTHER" id="PTHR34631:SF3">
    <property type="entry name" value="ISSOD12 TRANSPOSASE TNPA_ISSOD12"/>
    <property type="match status" value="1"/>
</dbReference>